<proteinExistence type="predicted"/>
<organism evidence="3 4">
    <name type="scientific">Coregonus suidteri</name>
    <dbReference type="NCBI Taxonomy" id="861788"/>
    <lineage>
        <taxon>Eukaryota</taxon>
        <taxon>Metazoa</taxon>
        <taxon>Chordata</taxon>
        <taxon>Craniata</taxon>
        <taxon>Vertebrata</taxon>
        <taxon>Euteleostomi</taxon>
        <taxon>Actinopterygii</taxon>
        <taxon>Neopterygii</taxon>
        <taxon>Teleostei</taxon>
        <taxon>Protacanthopterygii</taxon>
        <taxon>Salmoniformes</taxon>
        <taxon>Salmonidae</taxon>
        <taxon>Coregoninae</taxon>
        <taxon>Coregonus</taxon>
    </lineage>
</organism>
<feature type="region of interest" description="Disordered" evidence="2">
    <location>
        <begin position="205"/>
        <end position="259"/>
    </location>
</feature>
<feature type="compositionally biased region" description="Polar residues" evidence="2">
    <location>
        <begin position="389"/>
        <end position="403"/>
    </location>
</feature>
<feature type="compositionally biased region" description="Basic and acidic residues" evidence="2">
    <location>
        <begin position="231"/>
        <end position="243"/>
    </location>
</feature>
<feature type="coiled-coil region" evidence="1">
    <location>
        <begin position="157"/>
        <end position="184"/>
    </location>
</feature>
<gene>
    <name evidence="3" type="ORF">J4Q44_G00047880</name>
</gene>
<reference evidence="3 4" key="1">
    <citation type="submission" date="2021-04" db="EMBL/GenBank/DDBJ databases">
        <authorList>
            <person name="De Guttry C."/>
            <person name="Zahm M."/>
            <person name="Klopp C."/>
            <person name="Cabau C."/>
            <person name="Louis A."/>
            <person name="Berthelot C."/>
            <person name="Parey E."/>
            <person name="Roest Crollius H."/>
            <person name="Montfort J."/>
            <person name="Robinson-Rechavi M."/>
            <person name="Bucao C."/>
            <person name="Bouchez O."/>
            <person name="Gislard M."/>
            <person name="Lluch J."/>
            <person name="Milhes M."/>
            <person name="Lampietro C."/>
            <person name="Lopez Roques C."/>
            <person name="Donnadieu C."/>
            <person name="Braasch I."/>
            <person name="Desvignes T."/>
            <person name="Postlethwait J."/>
            <person name="Bobe J."/>
            <person name="Wedekind C."/>
            <person name="Guiguen Y."/>
        </authorList>
    </citation>
    <scope>NUCLEOTIDE SEQUENCE [LARGE SCALE GENOMIC DNA]</scope>
    <source>
        <strain evidence="3">Cs_M1</strain>
        <tissue evidence="3">Blood</tissue>
    </source>
</reference>
<protein>
    <submittedName>
        <fullName evidence="3">Uncharacterized protein</fullName>
    </submittedName>
</protein>
<feature type="region of interest" description="Disordered" evidence="2">
    <location>
        <begin position="351"/>
        <end position="405"/>
    </location>
</feature>
<sequence>MSKLQLLNVFVTERLSAAAVEIFGAVEKTIAEYREEICRSAETNERHRRQLDMVSKPQITLHRADFQLLTPTVPPEQQNCEQEWSPSLGQEDPEPTQIKEEQQELRLSQEDSPQPSHLYQNQTVDDGERGTLPIIIIEELLNVFVTERLSATAAEIFEAVEKTIAEYQEEIFRSAEENERLRREMDMVIKQDIKLHRTDFQLLTPTVPPEQQNCEQEWSPSLGQEDPEPTQIKEEQQELRLSQEDSPQPSHLYQNQTVDDGERGTLPIIITEEIKTEPDGEGYKLLNVFVTERLSAAAVEIFGAVEKTIAEYQEEICRSAEENESLRRLLDMVIKPEIKLHRADFQLLTPAVPPDQQNCEQEWSPSLGQEDPEPTQIKEEQQELRLSQEDSPQPSHLYQNQTVDDGERGILPIIITEEIKTEPDGEGYRVPEPTSDQPLSVHPDFSAAVEKTYRCKQCGNSFTRTPASWRILNIPTDLTVPSTTVSPSPIPEPDPRGP</sequence>
<accession>A0AAN8R4U8</accession>
<evidence type="ECO:0000313" key="4">
    <source>
        <dbReference type="Proteomes" id="UP001356427"/>
    </source>
</evidence>
<dbReference type="Proteomes" id="UP001356427">
    <property type="component" value="Unassembled WGS sequence"/>
</dbReference>
<comment type="caution">
    <text evidence="3">The sequence shown here is derived from an EMBL/GenBank/DDBJ whole genome shotgun (WGS) entry which is preliminary data.</text>
</comment>
<feature type="region of interest" description="Disordered" evidence="2">
    <location>
        <begin position="478"/>
        <end position="498"/>
    </location>
</feature>
<feature type="compositionally biased region" description="Basic and acidic residues" evidence="2">
    <location>
        <begin position="420"/>
        <end position="429"/>
    </location>
</feature>
<feature type="compositionally biased region" description="Basic and acidic residues" evidence="2">
    <location>
        <begin position="97"/>
        <end position="109"/>
    </location>
</feature>
<feature type="compositionally biased region" description="Polar residues" evidence="2">
    <location>
        <begin position="355"/>
        <end position="367"/>
    </location>
</feature>
<evidence type="ECO:0000256" key="1">
    <source>
        <dbReference type="SAM" id="Coils"/>
    </source>
</evidence>
<feature type="region of interest" description="Disordered" evidence="2">
    <location>
        <begin position="75"/>
        <end position="125"/>
    </location>
</feature>
<dbReference type="AlphaFoldDB" id="A0AAN8R4U8"/>
<dbReference type="EMBL" id="JAGTTL010000003">
    <property type="protein sequence ID" value="KAK6325446.1"/>
    <property type="molecule type" value="Genomic_DNA"/>
</dbReference>
<feature type="region of interest" description="Disordered" evidence="2">
    <location>
        <begin position="420"/>
        <end position="441"/>
    </location>
</feature>
<feature type="compositionally biased region" description="Polar residues" evidence="2">
    <location>
        <begin position="75"/>
        <end position="88"/>
    </location>
</feature>
<keyword evidence="4" id="KW-1185">Reference proteome</keyword>
<feature type="compositionally biased region" description="Polar residues" evidence="2">
    <location>
        <begin position="110"/>
        <end position="124"/>
    </location>
</feature>
<keyword evidence="1" id="KW-0175">Coiled coil</keyword>
<feature type="compositionally biased region" description="Basic and acidic residues" evidence="2">
    <location>
        <begin position="376"/>
        <end position="388"/>
    </location>
</feature>
<feature type="compositionally biased region" description="Polar residues" evidence="2">
    <location>
        <begin position="244"/>
        <end position="258"/>
    </location>
</feature>
<feature type="compositionally biased region" description="Polar residues" evidence="2">
    <location>
        <begin position="205"/>
        <end position="222"/>
    </location>
</feature>
<name>A0AAN8R4U8_9TELE</name>
<evidence type="ECO:0000313" key="3">
    <source>
        <dbReference type="EMBL" id="KAK6325446.1"/>
    </source>
</evidence>
<evidence type="ECO:0000256" key="2">
    <source>
        <dbReference type="SAM" id="MobiDB-lite"/>
    </source>
</evidence>